<comment type="caution">
    <text evidence="6">The sequence shown here is derived from an EMBL/GenBank/DDBJ whole genome shotgun (WGS) entry which is preliminary data.</text>
</comment>
<feature type="domain" description="ABC transporter" evidence="5">
    <location>
        <begin position="7"/>
        <end position="250"/>
    </location>
</feature>
<dbReference type="PROSITE" id="PS00211">
    <property type="entry name" value="ABC_TRANSPORTER_1"/>
    <property type="match status" value="1"/>
</dbReference>
<organism evidence="6 7">
    <name type="scientific">Dysosmobacter acutus</name>
    <dbReference type="NCBI Taxonomy" id="2841504"/>
    <lineage>
        <taxon>Bacteria</taxon>
        <taxon>Bacillati</taxon>
        <taxon>Bacillota</taxon>
        <taxon>Clostridia</taxon>
        <taxon>Eubacteriales</taxon>
        <taxon>Oscillospiraceae</taxon>
        <taxon>Dysosmobacter</taxon>
    </lineage>
</organism>
<keyword evidence="2" id="KW-0813">Transport</keyword>
<dbReference type="InterPro" id="IPR003593">
    <property type="entry name" value="AAA+_ATPase"/>
</dbReference>
<evidence type="ECO:0000313" key="7">
    <source>
        <dbReference type="Proteomes" id="UP000787672"/>
    </source>
</evidence>
<evidence type="ECO:0000259" key="5">
    <source>
        <dbReference type="PROSITE" id="PS50893"/>
    </source>
</evidence>
<evidence type="ECO:0000256" key="3">
    <source>
        <dbReference type="ARBA" id="ARBA00022741"/>
    </source>
</evidence>
<proteinExistence type="inferred from homology"/>
<dbReference type="InterPro" id="IPR050319">
    <property type="entry name" value="ABC_transp_ATP-bind"/>
</dbReference>
<name>A0ABS6F870_9FIRM</name>
<dbReference type="Pfam" id="PF08352">
    <property type="entry name" value="oligo_HPY"/>
    <property type="match status" value="1"/>
</dbReference>
<dbReference type="PROSITE" id="PS50893">
    <property type="entry name" value="ABC_TRANSPORTER_2"/>
    <property type="match status" value="1"/>
</dbReference>
<sequence length="315" mass="34939">MEREVLLRGEGLVKEFPAGRNKVHAVSDVDITIYKGETLGLVGESGCGKSTLGRLILGLLRPTAGKLWFEEKELTAMSTGEFRKMRKDIQCIFQDPYASLDPRLSIANSIMEPLTINGVGSKQDRQKQVEELLRIVGIPVEYKNRFPHQFSGGQRQRVGIARALALNPKLIVCDEPVSALDVSIQAQVLNLLADLQEKMGLTYLFISHDLNVVRRISDRVCIMYLGMICESGPTEEIFAHPRHPYTSFLLSAVPVTDPSDRQGKQLISGELPSPMAPPPGCRFHTRCPYATEECRQNVPAAVEGNGRLVACHHPR</sequence>
<evidence type="ECO:0000256" key="1">
    <source>
        <dbReference type="ARBA" id="ARBA00005417"/>
    </source>
</evidence>
<keyword evidence="4 6" id="KW-0067">ATP-binding</keyword>
<protein>
    <submittedName>
        <fullName evidence="6">ATP-binding cassette domain-containing protein</fullName>
    </submittedName>
</protein>
<evidence type="ECO:0000256" key="2">
    <source>
        <dbReference type="ARBA" id="ARBA00022448"/>
    </source>
</evidence>
<dbReference type="NCBIfam" id="TIGR01727">
    <property type="entry name" value="oligo_HPY"/>
    <property type="match status" value="1"/>
</dbReference>
<evidence type="ECO:0000313" key="6">
    <source>
        <dbReference type="EMBL" id="MBU5626492.1"/>
    </source>
</evidence>
<dbReference type="PANTHER" id="PTHR43776:SF7">
    <property type="entry name" value="D,D-DIPEPTIDE TRANSPORT ATP-BINDING PROTEIN DDPF-RELATED"/>
    <property type="match status" value="1"/>
</dbReference>
<evidence type="ECO:0000256" key="4">
    <source>
        <dbReference type="ARBA" id="ARBA00022840"/>
    </source>
</evidence>
<dbReference type="PANTHER" id="PTHR43776">
    <property type="entry name" value="TRANSPORT ATP-BINDING PROTEIN"/>
    <property type="match status" value="1"/>
</dbReference>
<accession>A0ABS6F870</accession>
<dbReference type="GO" id="GO:0005524">
    <property type="term" value="F:ATP binding"/>
    <property type="evidence" value="ECO:0007669"/>
    <property type="project" value="UniProtKB-KW"/>
</dbReference>
<dbReference type="InterPro" id="IPR017871">
    <property type="entry name" value="ABC_transporter-like_CS"/>
</dbReference>
<dbReference type="Pfam" id="PF00005">
    <property type="entry name" value="ABC_tran"/>
    <property type="match status" value="1"/>
</dbReference>
<dbReference type="CDD" id="cd03257">
    <property type="entry name" value="ABC_NikE_OppD_transporters"/>
    <property type="match status" value="1"/>
</dbReference>
<dbReference type="InterPro" id="IPR013563">
    <property type="entry name" value="Oligopep_ABC_C"/>
</dbReference>
<dbReference type="InterPro" id="IPR003439">
    <property type="entry name" value="ABC_transporter-like_ATP-bd"/>
</dbReference>
<gene>
    <name evidence="6" type="ORF">KQI82_06110</name>
</gene>
<reference evidence="6 7" key="1">
    <citation type="submission" date="2021-06" db="EMBL/GenBank/DDBJ databases">
        <authorList>
            <person name="Sun Q."/>
            <person name="Li D."/>
        </authorList>
    </citation>
    <scope>NUCLEOTIDE SEQUENCE [LARGE SCALE GENOMIC DNA]</scope>
    <source>
        <strain evidence="6 7">MSJ-2</strain>
    </source>
</reference>
<dbReference type="SMART" id="SM00382">
    <property type="entry name" value="AAA"/>
    <property type="match status" value="1"/>
</dbReference>
<comment type="similarity">
    <text evidence="1">Belongs to the ABC transporter superfamily.</text>
</comment>
<dbReference type="EMBL" id="JAHLQN010000001">
    <property type="protein sequence ID" value="MBU5626492.1"/>
    <property type="molecule type" value="Genomic_DNA"/>
</dbReference>
<dbReference type="Proteomes" id="UP000787672">
    <property type="component" value="Unassembled WGS sequence"/>
</dbReference>
<dbReference type="RefSeq" id="WP_216631973.1">
    <property type="nucleotide sequence ID" value="NZ_JAHLQN010000001.1"/>
</dbReference>
<keyword evidence="3" id="KW-0547">Nucleotide-binding</keyword>
<keyword evidence="7" id="KW-1185">Reference proteome</keyword>